<dbReference type="SUPFAM" id="SSF64484">
    <property type="entry name" value="beta and beta-prime subunits of DNA dependent RNA-polymerase"/>
    <property type="match status" value="1"/>
</dbReference>
<keyword evidence="3 6" id="KW-0808">Transferase</keyword>
<dbReference type="PANTHER" id="PTHR19376">
    <property type="entry name" value="DNA-DIRECTED RNA POLYMERASE"/>
    <property type="match status" value="1"/>
</dbReference>
<evidence type="ECO:0000256" key="1">
    <source>
        <dbReference type="ARBA" id="ARBA00006460"/>
    </source>
</evidence>
<evidence type="ECO:0000256" key="5">
    <source>
        <dbReference type="ARBA" id="ARBA00023163"/>
    </source>
</evidence>
<organism evidence="9">
    <name type="scientific">Gromia oviformis</name>
    <name type="common">Marine testate filosean</name>
    <dbReference type="NCBI Taxonomy" id="35217"/>
    <lineage>
        <taxon>Eukaryota</taxon>
        <taxon>Sar</taxon>
        <taxon>Rhizaria</taxon>
        <taxon>Endomyxa</taxon>
        <taxon>Gromiida</taxon>
        <taxon>Gromiidae</taxon>
        <taxon>Gromia</taxon>
    </lineage>
</organism>
<dbReference type="EC" id="2.7.7.6" evidence="6"/>
<dbReference type="Gene3D" id="3.30.1490.180">
    <property type="entry name" value="RNA polymerase ii"/>
    <property type="match status" value="1"/>
</dbReference>
<evidence type="ECO:0000256" key="4">
    <source>
        <dbReference type="ARBA" id="ARBA00022695"/>
    </source>
</evidence>
<comment type="function">
    <text evidence="6">DNA-dependent RNA polymerase catalyzes the transcription of DNA into RNA using the four ribonucleoside triphosphates as substrates.</text>
</comment>
<dbReference type="InterPro" id="IPR044893">
    <property type="entry name" value="RNA_pol_Rpb1_clamp_domain"/>
</dbReference>
<dbReference type="InterPro" id="IPR045867">
    <property type="entry name" value="DNA-dir_RpoC_beta_prime"/>
</dbReference>
<dbReference type="SMART" id="SM00663">
    <property type="entry name" value="RPOLA_N"/>
    <property type="match status" value="1"/>
</dbReference>
<evidence type="ECO:0000256" key="3">
    <source>
        <dbReference type="ARBA" id="ARBA00022679"/>
    </source>
</evidence>
<dbReference type="Pfam" id="PF00623">
    <property type="entry name" value="RNA_pol_Rpb1_2"/>
    <property type="match status" value="1"/>
</dbReference>
<dbReference type="GO" id="GO:0003899">
    <property type="term" value="F:DNA-directed RNA polymerase activity"/>
    <property type="evidence" value="ECO:0007669"/>
    <property type="project" value="UniProtKB-EC"/>
</dbReference>
<keyword evidence="4 6" id="KW-0548">Nucleotidyltransferase</keyword>
<protein>
    <recommendedName>
        <fullName evidence="6">DNA-directed RNA polymerase subunit</fullName>
        <ecNumber evidence="6">2.7.7.6</ecNumber>
    </recommendedName>
</protein>
<feature type="region of interest" description="Disordered" evidence="7">
    <location>
        <begin position="76"/>
        <end position="100"/>
    </location>
</feature>
<feature type="non-terminal residue" evidence="9">
    <location>
        <position position="1"/>
    </location>
</feature>
<evidence type="ECO:0000259" key="8">
    <source>
        <dbReference type="SMART" id="SM00663"/>
    </source>
</evidence>
<dbReference type="InterPro" id="IPR006592">
    <property type="entry name" value="RNA_pol_N"/>
</dbReference>
<evidence type="ECO:0000256" key="6">
    <source>
        <dbReference type="RuleBase" id="RU004279"/>
    </source>
</evidence>
<evidence type="ECO:0000256" key="2">
    <source>
        <dbReference type="ARBA" id="ARBA00022478"/>
    </source>
</evidence>
<feature type="domain" description="RNA polymerase N-terminal" evidence="8">
    <location>
        <begin position="163"/>
        <end position="418"/>
    </location>
</feature>
<evidence type="ECO:0000256" key="7">
    <source>
        <dbReference type="SAM" id="MobiDB-lite"/>
    </source>
</evidence>
<accession>Q70GL6</accession>
<dbReference type="Gene3D" id="2.40.40.20">
    <property type="match status" value="1"/>
</dbReference>
<dbReference type="GO" id="GO:0003677">
    <property type="term" value="F:DNA binding"/>
    <property type="evidence" value="ECO:0007669"/>
    <property type="project" value="InterPro"/>
</dbReference>
<dbReference type="GO" id="GO:0006351">
    <property type="term" value="P:DNA-templated transcription"/>
    <property type="evidence" value="ECO:0007669"/>
    <property type="project" value="InterPro"/>
</dbReference>
<dbReference type="EMBL" id="AJ581700">
    <property type="protein sequence ID" value="CAE46438.1"/>
    <property type="molecule type" value="Genomic_DNA"/>
</dbReference>
<keyword evidence="5 6" id="KW-0804">Transcription</keyword>
<dbReference type="InterPro" id="IPR007080">
    <property type="entry name" value="RNA_pol_Rpb1_1"/>
</dbReference>
<name>Q70GL6_GROOV</name>
<dbReference type="Gene3D" id="4.10.860.120">
    <property type="entry name" value="RNA polymerase II, clamp domain"/>
    <property type="match status" value="2"/>
</dbReference>
<dbReference type="AlphaFoldDB" id="Q70GL6"/>
<dbReference type="PANTHER" id="PTHR19376:SF37">
    <property type="entry name" value="DNA-DIRECTED RNA POLYMERASE II SUBUNIT RPB1"/>
    <property type="match status" value="1"/>
</dbReference>
<comment type="similarity">
    <text evidence="1 6">Belongs to the RNA polymerase beta' chain family.</text>
</comment>
<reference evidence="9" key="1">
    <citation type="journal article" date="2003" name="Int. J. Syst. Evol. Microbiol.">
        <title>Foraminifera and Cercozoa share a common origin according to RNA polymerase II phylogenies.</title>
        <authorList>
            <person name="Longet D."/>
            <person name="Archibald J.M."/>
            <person name="Keeling P.J."/>
            <person name="Pawlowski J."/>
        </authorList>
    </citation>
    <scope>NUCLEOTIDE SEQUENCE</scope>
</reference>
<feature type="non-terminal residue" evidence="9">
    <location>
        <position position="418"/>
    </location>
</feature>
<gene>
    <name evidence="9" type="primary">RPB1</name>
</gene>
<dbReference type="InterPro" id="IPR000722">
    <property type="entry name" value="RNA_pol_asu"/>
</dbReference>
<comment type="catalytic activity">
    <reaction evidence="6">
        <text>RNA(n) + a ribonucleoside 5'-triphosphate = RNA(n+1) + diphosphate</text>
        <dbReference type="Rhea" id="RHEA:21248"/>
        <dbReference type="Rhea" id="RHEA-COMP:14527"/>
        <dbReference type="Rhea" id="RHEA-COMP:17342"/>
        <dbReference type="ChEBI" id="CHEBI:33019"/>
        <dbReference type="ChEBI" id="CHEBI:61557"/>
        <dbReference type="ChEBI" id="CHEBI:140395"/>
        <dbReference type="EC" id="2.7.7.6"/>
    </reaction>
</comment>
<sequence>ECPGHFGHIDLALPMFHPGFMTVTLKILRCVCYFCANILADPQNSKFQDIIKNVEHPRLRLNALEKLCQSAKSCGATQRDDKAGDSLETSADVGQGSGCGSKVPKYRKENIKIFAEFEENSDIGNATDRKTELTAEKVFQIFKQISPDDCRTLGLNPAHARPEWFLITVLPVGPPPIRPTITMDSASRSLDDLTHKYTDIIKANESLRKQRDRGVAQHALQDYTELLQYHVATLMDNELPGQPPAQQRGGKPIKNIRQRLVGKAGRVRGNLMGKRVDFSARTVIGGDPNLSIEQVGVPQSIAMNLTVPERVTTLNLSKMQELVKNGPSKHPGAKTIIREDKRVKDLRFVKRPSDEHVQPDFIVERHLIDGDVVLFNRQPSLHKMSIVGHYVKILPHSTFRLNLSVTSPYNADFDGDEM</sequence>
<evidence type="ECO:0000313" key="9">
    <source>
        <dbReference type="EMBL" id="CAE46438.1"/>
    </source>
</evidence>
<dbReference type="FunFam" id="2.40.40.20:FF:000019">
    <property type="entry name" value="DNA-directed RNA polymerase II subunit RPB1"/>
    <property type="match status" value="1"/>
</dbReference>
<keyword evidence="2 6" id="KW-0240">DNA-directed RNA polymerase</keyword>
<proteinExistence type="inferred from homology"/>
<dbReference type="GO" id="GO:0005665">
    <property type="term" value="C:RNA polymerase II, core complex"/>
    <property type="evidence" value="ECO:0007669"/>
    <property type="project" value="TreeGrafter"/>
</dbReference>
<dbReference type="Pfam" id="PF04997">
    <property type="entry name" value="RNA_pol_Rpb1_1"/>
    <property type="match status" value="1"/>
</dbReference>